<dbReference type="Proteomes" id="UP001152607">
    <property type="component" value="Unassembled WGS sequence"/>
</dbReference>
<evidence type="ECO:0000313" key="1">
    <source>
        <dbReference type="EMBL" id="CAI6339845.1"/>
    </source>
</evidence>
<accession>A0A9W4XTA3</accession>
<evidence type="ECO:0000313" key="2">
    <source>
        <dbReference type="Proteomes" id="UP001152607"/>
    </source>
</evidence>
<organism evidence="1 2">
    <name type="scientific">Periconia digitata</name>
    <dbReference type="NCBI Taxonomy" id="1303443"/>
    <lineage>
        <taxon>Eukaryota</taxon>
        <taxon>Fungi</taxon>
        <taxon>Dikarya</taxon>
        <taxon>Ascomycota</taxon>
        <taxon>Pezizomycotina</taxon>
        <taxon>Dothideomycetes</taxon>
        <taxon>Pleosporomycetidae</taxon>
        <taxon>Pleosporales</taxon>
        <taxon>Massarineae</taxon>
        <taxon>Periconiaceae</taxon>
        <taxon>Periconia</taxon>
    </lineage>
</organism>
<protein>
    <submittedName>
        <fullName evidence="1">Uncharacterized protein</fullName>
    </submittedName>
</protein>
<sequence length="94" mass="10692">MPLVPRSFCPLDQEIQFANLRPPTQPSQLQHIHPAYFAARVSNHHCLPIRSTPILALEVGKRGSVAPRAKCMVRYDLSLPESREDQCEQDCQKQ</sequence>
<reference evidence="1" key="1">
    <citation type="submission" date="2023-01" db="EMBL/GenBank/DDBJ databases">
        <authorList>
            <person name="Van Ghelder C."/>
            <person name="Rancurel C."/>
        </authorList>
    </citation>
    <scope>NUCLEOTIDE SEQUENCE</scope>
    <source>
        <strain evidence="1">CNCM I-4278</strain>
    </source>
</reference>
<proteinExistence type="predicted"/>
<comment type="caution">
    <text evidence="1">The sequence shown here is derived from an EMBL/GenBank/DDBJ whole genome shotgun (WGS) entry which is preliminary data.</text>
</comment>
<dbReference type="AlphaFoldDB" id="A0A9W4XTA3"/>
<keyword evidence="2" id="KW-1185">Reference proteome</keyword>
<gene>
    <name evidence="1" type="ORF">PDIGIT_LOCUS13009</name>
</gene>
<name>A0A9W4XTA3_9PLEO</name>
<dbReference type="EMBL" id="CAOQHR010000009">
    <property type="protein sequence ID" value="CAI6339845.1"/>
    <property type="molecule type" value="Genomic_DNA"/>
</dbReference>